<dbReference type="EMBL" id="CAJNOI010000038">
    <property type="protein sequence ID" value="CAF0904554.1"/>
    <property type="molecule type" value="Genomic_DNA"/>
</dbReference>
<dbReference type="OrthoDB" id="10028043at2759"/>
<dbReference type="EMBL" id="CAJNOG010000045">
    <property type="protein sequence ID" value="CAF0834485.1"/>
    <property type="molecule type" value="Genomic_DNA"/>
</dbReference>
<dbReference type="Proteomes" id="UP000663868">
    <property type="component" value="Unassembled WGS sequence"/>
</dbReference>
<evidence type="ECO:0000313" key="4">
    <source>
        <dbReference type="EMBL" id="CAF0938919.1"/>
    </source>
</evidence>
<dbReference type="AlphaFoldDB" id="A0A813Z8A3"/>
<dbReference type="EMBL" id="CAJNOE010000091">
    <property type="protein sequence ID" value="CAF0895283.1"/>
    <property type="molecule type" value="Genomic_DNA"/>
</dbReference>
<evidence type="ECO:0000313" key="1">
    <source>
        <dbReference type="EMBL" id="CAF0834485.1"/>
    </source>
</evidence>
<name>A0A813Z8A3_9BILA</name>
<dbReference type="Proteomes" id="UP000663860">
    <property type="component" value="Unassembled WGS sequence"/>
</dbReference>
<evidence type="ECO:0000313" key="3">
    <source>
        <dbReference type="EMBL" id="CAF0904554.1"/>
    </source>
</evidence>
<dbReference type="Proteomes" id="UP000663844">
    <property type="component" value="Unassembled WGS sequence"/>
</dbReference>
<protein>
    <submittedName>
        <fullName evidence="2">Uncharacterized protein</fullName>
    </submittedName>
</protein>
<evidence type="ECO:0000313" key="2">
    <source>
        <dbReference type="EMBL" id="CAF0895283.1"/>
    </source>
</evidence>
<sequence length="134" mass="15900">MTDFNKVFNIYSSEPTPDQQEDNATFEEVKRVNASINQDFSKDFVRITIKIPTMKTGINWRRFAREAKNGVTTEATYHGNRLNFEFILNRGKSNETKYQFSTREALHGPVEYNKSYLKYKDDYVIWFVHKAQPW</sequence>
<dbReference type="EMBL" id="CAJOAZ010000315">
    <property type="protein sequence ID" value="CAF3613234.1"/>
    <property type="molecule type" value="Genomic_DNA"/>
</dbReference>
<gene>
    <name evidence="3" type="ORF">BJG266_LOCUS10658</name>
    <name evidence="2" type="ORF">IZO911_LOCUS11948</name>
    <name evidence="1" type="ORF">JYZ213_LOCUS7017</name>
    <name evidence="6" type="ORF">KXQ929_LOCUS6981</name>
    <name evidence="5" type="ORF">OXD698_LOCUS7034</name>
    <name evidence="4" type="ORF">QVE165_LOCUS11535</name>
</gene>
<dbReference type="Proteomes" id="UP000663845">
    <property type="component" value="Unassembled WGS sequence"/>
</dbReference>
<dbReference type="EMBL" id="CAJOBB010000278">
    <property type="protein sequence ID" value="CAF3637055.1"/>
    <property type="molecule type" value="Genomic_DNA"/>
</dbReference>
<dbReference type="EMBL" id="CAJNOM010000056">
    <property type="protein sequence ID" value="CAF0938919.1"/>
    <property type="molecule type" value="Genomic_DNA"/>
</dbReference>
<evidence type="ECO:0000313" key="6">
    <source>
        <dbReference type="EMBL" id="CAF3637055.1"/>
    </source>
</evidence>
<accession>A0A813Z8A3</accession>
<organism evidence="2 8">
    <name type="scientific">Adineta steineri</name>
    <dbReference type="NCBI Taxonomy" id="433720"/>
    <lineage>
        <taxon>Eukaryota</taxon>
        <taxon>Metazoa</taxon>
        <taxon>Spiralia</taxon>
        <taxon>Gnathifera</taxon>
        <taxon>Rotifera</taxon>
        <taxon>Eurotatoria</taxon>
        <taxon>Bdelloidea</taxon>
        <taxon>Adinetida</taxon>
        <taxon>Adinetidae</taxon>
        <taxon>Adineta</taxon>
    </lineage>
</organism>
<reference evidence="2" key="1">
    <citation type="submission" date="2021-02" db="EMBL/GenBank/DDBJ databases">
        <authorList>
            <person name="Nowell W R."/>
        </authorList>
    </citation>
    <scope>NUCLEOTIDE SEQUENCE</scope>
</reference>
<comment type="caution">
    <text evidence="2">The sequence shown here is derived from an EMBL/GenBank/DDBJ whole genome shotgun (WGS) entry which is preliminary data.</text>
</comment>
<evidence type="ECO:0000313" key="8">
    <source>
        <dbReference type="Proteomes" id="UP000663860"/>
    </source>
</evidence>
<proteinExistence type="predicted"/>
<evidence type="ECO:0000313" key="5">
    <source>
        <dbReference type="EMBL" id="CAF3613234.1"/>
    </source>
</evidence>
<dbReference type="Proteomes" id="UP000663877">
    <property type="component" value="Unassembled WGS sequence"/>
</dbReference>
<evidence type="ECO:0000313" key="7">
    <source>
        <dbReference type="Proteomes" id="UP000663832"/>
    </source>
</evidence>
<keyword evidence="7" id="KW-1185">Reference proteome</keyword>
<dbReference type="Proteomes" id="UP000663832">
    <property type="component" value="Unassembled WGS sequence"/>
</dbReference>